<feature type="chain" id="PRO_5020188110" evidence="3">
    <location>
        <begin position="27"/>
        <end position="391"/>
    </location>
</feature>
<comment type="caution">
    <text evidence="4">The sequence shown here is derived from an EMBL/GenBank/DDBJ whole genome shotgun (WGS) entry which is preliminary data.</text>
</comment>
<dbReference type="InterPro" id="IPR000560">
    <property type="entry name" value="His_Pase_clade-2"/>
</dbReference>
<evidence type="ECO:0000313" key="5">
    <source>
        <dbReference type="Proteomes" id="UP000292362"/>
    </source>
</evidence>
<proteinExistence type="inferred from homology"/>
<protein>
    <submittedName>
        <fullName evidence="4">Putative histidine phosphatase</fullName>
    </submittedName>
</protein>
<organism evidence="4 5">
    <name type="scientific">Hamiltosporidium tvaerminnensis</name>
    <dbReference type="NCBI Taxonomy" id="1176355"/>
    <lineage>
        <taxon>Eukaryota</taxon>
        <taxon>Fungi</taxon>
        <taxon>Fungi incertae sedis</taxon>
        <taxon>Microsporidia</taxon>
        <taxon>Dubosqiidae</taxon>
        <taxon>Hamiltosporidium</taxon>
    </lineage>
</organism>
<dbReference type="PANTHER" id="PTHR11567:SF110">
    <property type="entry name" value="2-PHOSPHOXYLOSE PHOSPHATASE 1"/>
    <property type="match status" value="1"/>
</dbReference>
<accession>A0A4Q9LC66</accession>
<dbReference type="InterPro" id="IPR050645">
    <property type="entry name" value="Histidine_acid_phosphatase"/>
</dbReference>
<keyword evidence="3" id="KW-0732">Signal</keyword>
<dbReference type="AlphaFoldDB" id="A0A4Q9LC66"/>
<evidence type="ECO:0000313" key="4">
    <source>
        <dbReference type="EMBL" id="TBU05344.1"/>
    </source>
</evidence>
<gene>
    <name evidence="4" type="ORF">CWI37_0022p0030</name>
</gene>
<dbReference type="InterPro" id="IPR033379">
    <property type="entry name" value="Acid_Pase_AS"/>
</dbReference>
<dbReference type="Gene3D" id="3.40.50.1240">
    <property type="entry name" value="Phosphoglycerate mutase-like"/>
    <property type="match status" value="1"/>
</dbReference>
<name>A0A4Q9LC66_9MICR</name>
<dbReference type="Proteomes" id="UP000292362">
    <property type="component" value="Unassembled WGS sequence"/>
</dbReference>
<evidence type="ECO:0000256" key="1">
    <source>
        <dbReference type="ARBA" id="ARBA00005375"/>
    </source>
</evidence>
<dbReference type="CDD" id="cd07061">
    <property type="entry name" value="HP_HAP_like"/>
    <property type="match status" value="1"/>
</dbReference>
<dbReference type="GO" id="GO:0016791">
    <property type="term" value="F:phosphatase activity"/>
    <property type="evidence" value="ECO:0007669"/>
    <property type="project" value="TreeGrafter"/>
</dbReference>
<sequence length="391" mass="45429">MLLIPFKTLKATSIWILLLNLIIIKAQEGTHEDYRYIDTEPKLSAFKKYCESDYLYSKYEPGYELDKVILVFRHGDRTPTRTYNSAWKREQCVVGESSLNTHSISNFKYMNCENGDLTYKGYNQMSKLGYFIRNNYFSQLCQNTSDLNNCLKLRATHVKRTHTSLNGVLYGMIGNSLDLDVEIPKSSLDALLIPLQCRYLSSIISKEKDEFYKSVKTEYLNHKKKYSGHNISDNYQTHICNKIPVNCKELSCDIDTIKDYMTSAEKTWESQSKTLQDESVLRFVFGRFAKRIKEILQEKEKMHIFAAHDGSITFLMSGLGIDSRVQPSYGALLAIEIWKNHDKKYIKILYNGNPVQSTIDKNSYISEEKFIKYLSVLEFDQEELSEKCKNI</sequence>
<dbReference type="InterPro" id="IPR029033">
    <property type="entry name" value="His_PPase_superfam"/>
</dbReference>
<comment type="similarity">
    <text evidence="1">Belongs to the histidine acid phosphatase family.</text>
</comment>
<dbReference type="PANTHER" id="PTHR11567">
    <property type="entry name" value="ACID PHOSPHATASE-RELATED"/>
    <property type="match status" value="1"/>
</dbReference>
<keyword evidence="2" id="KW-0378">Hydrolase</keyword>
<dbReference type="VEuPathDB" id="MicrosporidiaDB:CWI37_0022p0030"/>
<dbReference type="EMBL" id="PITJ01000022">
    <property type="protein sequence ID" value="TBU05344.1"/>
    <property type="molecule type" value="Genomic_DNA"/>
</dbReference>
<reference evidence="4 5" key="1">
    <citation type="submission" date="2017-12" db="EMBL/GenBank/DDBJ databases">
        <authorList>
            <person name="Pombert J.-F."/>
            <person name="Haag K.L."/>
            <person name="Ebert D."/>
        </authorList>
    </citation>
    <scope>NUCLEOTIDE SEQUENCE [LARGE SCALE GENOMIC DNA]</scope>
    <source>
        <strain evidence="4">FI-OER-3-3</strain>
    </source>
</reference>
<dbReference type="Pfam" id="PF00328">
    <property type="entry name" value="His_Phos_2"/>
    <property type="match status" value="1"/>
</dbReference>
<dbReference type="SUPFAM" id="SSF53254">
    <property type="entry name" value="Phosphoglycerate mutase-like"/>
    <property type="match status" value="1"/>
</dbReference>
<evidence type="ECO:0000256" key="3">
    <source>
        <dbReference type="SAM" id="SignalP"/>
    </source>
</evidence>
<dbReference type="PROSITE" id="PS00616">
    <property type="entry name" value="HIS_ACID_PHOSPHAT_1"/>
    <property type="match status" value="1"/>
</dbReference>
<evidence type="ECO:0000256" key="2">
    <source>
        <dbReference type="ARBA" id="ARBA00022801"/>
    </source>
</evidence>
<feature type="signal peptide" evidence="3">
    <location>
        <begin position="1"/>
        <end position="26"/>
    </location>
</feature>